<evidence type="ECO:0000259" key="6">
    <source>
        <dbReference type="PROSITE" id="PS50059"/>
    </source>
</evidence>
<dbReference type="RefSeq" id="XP_005708791.1">
    <property type="nucleotide sequence ID" value="XM_005708734.1"/>
</dbReference>
<dbReference type="EC" id="5.2.1.8" evidence="2 5"/>
<dbReference type="InterPro" id="IPR046357">
    <property type="entry name" value="PPIase_dom_sf"/>
</dbReference>
<evidence type="ECO:0000256" key="1">
    <source>
        <dbReference type="ARBA" id="ARBA00000971"/>
    </source>
</evidence>
<feature type="domain" description="PPIase FKBP-type" evidence="6">
    <location>
        <begin position="122"/>
        <end position="202"/>
    </location>
</feature>
<dbReference type="EMBL" id="KB454487">
    <property type="protein sequence ID" value="EME32271.1"/>
    <property type="molecule type" value="Genomic_DNA"/>
</dbReference>
<dbReference type="eggNOG" id="KOG0552">
    <property type="taxonomic scope" value="Eukaryota"/>
</dbReference>
<evidence type="ECO:0000256" key="4">
    <source>
        <dbReference type="ARBA" id="ARBA00023235"/>
    </source>
</evidence>
<dbReference type="SUPFAM" id="SSF54534">
    <property type="entry name" value="FKBP-like"/>
    <property type="match status" value="1"/>
</dbReference>
<dbReference type="GO" id="GO:0003755">
    <property type="term" value="F:peptidyl-prolyl cis-trans isomerase activity"/>
    <property type="evidence" value="ECO:0007669"/>
    <property type="project" value="UniProtKB-KW"/>
</dbReference>
<dbReference type="PROSITE" id="PS50059">
    <property type="entry name" value="FKBP_PPIASE"/>
    <property type="match status" value="1"/>
</dbReference>
<dbReference type="InterPro" id="IPR001179">
    <property type="entry name" value="PPIase_FKBP_dom"/>
</dbReference>
<evidence type="ECO:0000256" key="5">
    <source>
        <dbReference type="PROSITE-ProRule" id="PRU00277"/>
    </source>
</evidence>
<gene>
    <name evidence="7" type="ORF">Gasu_06790</name>
</gene>
<name>M2W8S5_GALSU</name>
<dbReference type="AlphaFoldDB" id="M2W8S5"/>
<dbReference type="STRING" id="130081.M2W8S5"/>
<protein>
    <recommendedName>
        <fullName evidence="2 5">peptidylprolyl isomerase</fullName>
        <ecNumber evidence="2 5">5.2.1.8</ecNumber>
    </recommendedName>
</protein>
<evidence type="ECO:0000313" key="7">
    <source>
        <dbReference type="EMBL" id="EME32271.1"/>
    </source>
</evidence>
<accession>M2W8S5</accession>
<keyword evidence="3 5" id="KW-0697">Rotamase</keyword>
<evidence type="ECO:0000256" key="3">
    <source>
        <dbReference type="ARBA" id="ARBA00023110"/>
    </source>
</evidence>
<comment type="catalytic activity">
    <reaction evidence="1 5">
        <text>[protein]-peptidylproline (omega=180) = [protein]-peptidylproline (omega=0)</text>
        <dbReference type="Rhea" id="RHEA:16237"/>
        <dbReference type="Rhea" id="RHEA-COMP:10747"/>
        <dbReference type="Rhea" id="RHEA-COMP:10748"/>
        <dbReference type="ChEBI" id="CHEBI:83833"/>
        <dbReference type="ChEBI" id="CHEBI:83834"/>
        <dbReference type="EC" id="5.2.1.8"/>
    </reaction>
</comment>
<dbReference type="PANTHER" id="PTHR43811">
    <property type="entry name" value="FKBP-TYPE PEPTIDYL-PROLYL CIS-TRANS ISOMERASE FKPA"/>
    <property type="match status" value="1"/>
</dbReference>
<proteinExistence type="predicted"/>
<keyword evidence="4 5" id="KW-0413">Isomerase</keyword>
<dbReference type="Gene3D" id="3.10.50.40">
    <property type="match status" value="1"/>
</dbReference>
<reference evidence="8" key="1">
    <citation type="journal article" date="2013" name="Science">
        <title>Gene transfer from bacteria and archaea facilitated evolution of an extremophilic eukaryote.</title>
        <authorList>
            <person name="Schonknecht G."/>
            <person name="Chen W.H."/>
            <person name="Ternes C.M."/>
            <person name="Barbier G.G."/>
            <person name="Shrestha R.P."/>
            <person name="Stanke M."/>
            <person name="Brautigam A."/>
            <person name="Baker B.J."/>
            <person name="Banfield J.F."/>
            <person name="Garavito R.M."/>
            <person name="Carr K."/>
            <person name="Wilkerson C."/>
            <person name="Rensing S.A."/>
            <person name="Gagneul D."/>
            <person name="Dickenson N.E."/>
            <person name="Oesterhelt C."/>
            <person name="Lercher M.J."/>
            <person name="Weber A.P."/>
        </authorList>
    </citation>
    <scope>NUCLEOTIDE SEQUENCE [LARGE SCALE GENOMIC DNA]</scope>
    <source>
        <strain evidence="8">074W</strain>
    </source>
</reference>
<sequence>MMGLKLVKFCSFVNLYCSFRNSETQKLFRERRAQHSCQRQKPSFSYYYGHKSIYCNILVKKCSRRTYLKLAVLLAYSVVLPNNLLAQKVSESSEKSLTVFKTSGGTEYVDFRVGSGDSPAWGDMVVIHYVIYTVEGGQLRKFYSTYDDKQPFAFRHGNGQTIKGLEEGIDSMKVGGRRRMVIPGSLAYSVAGLGPIPPSTSVRRKLADSLKQGKRAIQCDTFYLKQIGNVLSLDVELLKIWKDPVGMEYYSDFVPDVSKIPRSIFLKK</sequence>
<dbReference type="GeneID" id="17090862"/>
<organism evidence="7 8">
    <name type="scientific">Galdieria sulphuraria</name>
    <name type="common">Red alga</name>
    <dbReference type="NCBI Taxonomy" id="130081"/>
    <lineage>
        <taxon>Eukaryota</taxon>
        <taxon>Rhodophyta</taxon>
        <taxon>Bangiophyceae</taxon>
        <taxon>Galdieriales</taxon>
        <taxon>Galdieriaceae</taxon>
        <taxon>Galdieria</taxon>
    </lineage>
</organism>
<keyword evidence="8" id="KW-1185">Reference proteome</keyword>
<dbReference type="OrthoDB" id="1902587at2759"/>
<dbReference type="Pfam" id="PF00254">
    <property type="entry name" value="FKBP_C"/>
    <property type="match status" value="1"/>
</dbReference>
<evidence type="ECO:0000256" key="2">
    <source>
        <dbReference type="ARBA" id="ARBA00013194"/>
    </source>
</evidence>
<dbReference type="PANTHER" id="PTHR43811:SF19">
    <property type="entry name" value="39 KDA FK506-BINDING NUCLEAR PROTEIN"/>
    <property type="match status" value="1"/>
</dbReference>
<evidence type="ECO:0000313" key="8">
    <source>
        <dbReference type="Proteomes" id="UP000030680"/>
    </source>
</evidence>
<dbReference type="Proteomes" id="UP000030680">
    <property type="component" value="Unassembled WGS sequence"/>
</dbReference>
<dbReference type="Gramene" id="EME32271">
    <property type="protein sequence ID" value="EME32271"/>
    <property type="gene ID" value="Gasu_06790"/>
</dbReference>